<dbReference type="AlphaFoldDB" id="A0A498L443"/>
<keyword evidence="3" id="KW-1133">Transmembrane helix</keyword>
<keyword evidence="4" id="KW-0472">Membrane</keyword>
<dbReference type="InterPro" id="IPR038550">
    <property type="entry name" value="GPCR_3_9-Cys_sf"/>
</dbReference>
<evidence type="ECO:0000256" key="2">
    <source>
        <dbReference type="ARBA" id="ARBA00022692"/>
    </source>
</evidence>
<keyword evidence="8" id="KW-1185">Reference proteome</keyword>
<dbReference type="InterPro" id="IPR011500">
    <property type="entry name" value="GPCR_3_9-Cys_dom"/>
</dbReference>
<dbReference type="EMBL" id="QBIY01013487">
    <property type="protein sequence ID" value="RXN03172.1"/>
    <property type="molecule type" value="Genomic_DNA"/>
</dbReference>
<name>A0A498L443_LABRO</name>
<comment type="subcellular location">
    <subcellularLocation>
        <location evidence="1">Membrane</location>
    </subcellularLocation>
</comment>
<evidence type="ECO:0000313" key="7">
    <source>
        <dbReference type="EMBL" id="RXN03172.1"/>
    </source>
</evidence>
<evidence type="ECO:0000256" key="3">
    <source>
        <dbReference type="ARBA" id="ARBA00022989"/>
    </source>
</evidence>
<dbReference type="InterPro" id="IPR001828">
    <property type="entry name" value="ANF_lig-bd_rcpt"/>
</dbReference>
<sequence length="218" mass="24555">MVQSPLNDYLVLEERRNGRDALKVNNEDVPEQRYAGNVYKSVYAVAHSLHSLLKCKEKKSCETDLKIQPQQVVEALKNVNFTIKMGDRVWFDSTGAVVAQYEVVNWQQDSNGSIKFIPVGYYDASLPPDQRFVLNTEKIIWAGGQLEKPRSMCSESCPPGTRKAAQKGRPVCCYDCIPCAEGEISNETDMPRITLINSINRRVKKALKCSIKAKEKPV</sequence>
<dbReference type="Pfam" id="PF07562">
    <property type="entry name" value="NCD3G"/>
    <property type="match status" value="1"/>
</dbReference>
<dbReference type="Proteomes" id="UP000290572">
    <property type="component" value="Unassembled WGS sequence"/>
</dbReference>
<comment type="caution">
    <text evidence="7">The sequence shown here is derived from an EMBL/GenBank/DDBJ whole genome shotgun (WGS) entry which is preliminary data.</text>
</comment>
<keyword evidence="7" id="KW-0675">Receptor</keyword>
<dbReference type="FunFam" id="2.10.50.30:FF:000007">
    <property type="entry name" value="Vomeronasal 2, receptor 82"/>
    <property type="match status" value="1"/>
</dbReference>
<dbReference type="GO" id="GO:0005886">
    <property type="term" value="C:plasma membrane"/>
    <property type="evidence" value="ECO:0007669"/>
    <property type="project" value="TreeGrafter"/>
</dbReference>
<accession>A0A498L443</accession>
<organism evidence="7 8">
    <name type="scientific">Labeo rohita</name>
    <name type="common">Indian major carp</name>
    <name type="synonym">Cyprinus rohita</name>
    <dbReference type="NCBI Taxonomy" id="84645"/>
    <lineage>
        <taxon>Eukaryota</taxon>
        <taxon>Metazoa</taxon>
        <taxon>Chordata</taxon>
        <taxon>Craniata</taxon>
        <taxon>Vertebrata</taxon>
        <taxon>Euteleostomi</taxon>
        <taxon>Actinopterygii</taxon>
        <taxon>Neopterygii</taxon>
        <taxon>Teleostei</taxon>
        <taxon>Ostariophysi</taxon>
        <taxon>Cypriniformes</taxon>
        <taxon>Cyprinidae</taxon>
        <taxon>Labeoninae</taxon>
        <taxon>Labeonini</taxon>
        <taxon>Labeo</taxon>
    </lineage>
</organism>
<keyword evidence="2" id="KW-0812">Transmembrane</keyword>
<feature type="domain" description="Receptor ligand binding region" evidence="5">
    <location>
        <begin position="15"/>
        <end position="108"/>
    </location>
</feature>
<dbReference type="PANTHER" id="PTHR24061">
    <property type="entry name" value="CALCIUM-SENSING RECEPTOR-RELATED"/>
    <property type="match status" value="1"/>
</dbReference>
<gene>
    <name evidence="7" type="ORF">ROHU_034539</name>
</gene>
<evidence type="ECO:0000256" key="4">
    <source>
        <dbReference type="ARBA" id="ARBA00023136"/>
    </source>
</evidence>
<dbReference type="InterPro" id="IPR028082">
    <property type="entry name" value="Peripla_BP_I"/>
</dbReference>
<dbReference type="GO" id="GO:0004930">
    <property type="term" value="F:G protein-coupled receptor activity"/>
    <property type="evidence" value="ECO:0007669"/>
    <property type="project" value="InterPro"/>
</dbReference>
<evidence type="ECO:0000256" key="1">
    <source>
        <dbReference type="ARBA" id="ARBA00004370"/>
    </source>
</evidence>
<dbReference type="PANTHER" id="PTHR24061:SF528">
    <property type="entry name" value="C-FAMILY ODORANT RECEPTOR OLFCD2-RELATED"/>
    <property type="match status" value="1"/>
</dbReference>
<reference evidence="7 8" key="1">
    <citation type="submission" date="2018-03" db="EMBL/GenBank/DDBJ databases">
        <title>Draft genome sequence of Rohu Carp (Labeo rohita).</title>
        <authorList>
            <person name="Das P."/>
            <person name="Kushwaha B."/>
            <person name="Joshi C.G."/>
            <person name="Kumar D."/>
            <person name="Nagpure N.S."/>
            <person name="Sahoo L."/>
            <person name="Das S.P."/>
            <person name="Bit A."/>
            <person name="Patnaik S."/>
            <person name="Meher P.K."/>
            <person name="Jayasankar P."/>
            <person name="Koringa P.G."/>
            <person name="Patel N.V."/>
            <person name="Hinsu A.T."/>
            <person name="Kumar R."/>
            <person name="Pandey M."/>
            <person name="Agarwal S."/>
            <person name="Srivastava S."/>
            <person name="Singh M."/>
            <person name="Iquebal M.A."/>
            <person name="Jaiswal S."/>
            <person name="Angadi U.B."/>
            <person name="Kumar N."/>
            <person name="Raza M."/>
            <person name="Shah T.M."/>
            <person name="Rai A."/>
            <person name="Jena J.K."/>
        </authorList>
    </citation>
    <scope>NUCLEOTIDE SEQUENCE [LARGE SCALE GENOMIC DNA]</scope>
    <source>
        <strain evidence="7">DASCIFA01</strain>
        <tissue evidence="7">Testis</tissue>
    </source>
</reference>
<dbReference type="InterPro" id="IPR004073">
    <property type="entry name" value="GPCR_3_vmron_rcpt_2"/>
</dbReference>
<dbReference type="Gene3D" id="2.10.50.30">
    <property type="entry name" value="GPCR, family 3, nine cysteines domain"/>
    <property type="match status" value="1"/>
</dbReference>
<dbReference type="PRINTS" id="PR01535">
    <property type="entry name" value="VOMERONASL2R"/>
</dbReference>
<feature type="domain" description="GPCR family 3 nine cysteines" evidence="6">
    <location>
        <begin position="149"/>
        <end position="191"/>
    </location>
</feature>
<proteinExistence type="predicted"/>
<dbReference type="Pfam" id="PF01094">
    <property type="entry name" value="ANF_receptor"/>
    <property type="match status" value="1"/>
</dbReference>
<evidence type="ECO:0000313" key="8">
    <source>
        <dbReference type="Proteomes" id="UP000290572"/>
    </source>
</evidence>
<dbReference type="Gene3D" id="3.40.50.2300">
    <property type="match status" value="2"/>
</dbReference>
<dbReference type="InterPro" id="IPR000068">
    <property type="entry name" value="GPCR_3_Ca_sens_rcpt-rel"/>
</dbReference>
<protein>
    <submittedName>
        <fullName evidence="7">Extracellular calcium-sensing receptor-like protein</fullName>
    </submittedName>
</protein>
<dbReference type="STRING" id="84645.A0A498L443"/>
<evidence type="ECO:0000259" key="6">
    <source>
        <dbReference type="Pfam" id="PF07562"/>
    </source>
</evidence>
<evidence type="ECO:0000259" key="5">
    <source>
        <dbReference type="Pfam" id="PF01094"/>
    </source>
</evidence>
<dbReference type="SUPFAM" id="SSF53822">
    <property type="entry name" value="Periplasmic binding protein-like I"/>
    <property type="match status" value="1"/>
</dbReference>